<dbReference type="CDD" id="cd01574">
    <property type="entry name" value="PBP1_LacI"/>
    <property type="match status" value="1"/>
</dbReference>
<dbReference type="GO" id="GO:0000976">
    <property type="term" value="F:transcription cis-regulatory region binding"/>
    <property type="evidence" value="ECO:0007669"/>
    <property type="project" value="TreeGrafter"/>
</dbReference>
<dbReference type="Pfam" id="PF13377">
    <property type="entry name" value="Peripla_BP_3"/>
    <property type="match status" value="1"/>
</dbReference>
<evidence type="ECO:0000256" key="3">
    <source>
        <dbReference type="ARBA" id="ARBA00023163"/>
    </source>
</evidence>
<protein>
    <submittedName>
        <fullName evidence="5">LacI family transcriptional regulator</fullName>
    </submittedName>
</protein>
<dbReference type="InterPro" id="IPR046335">
    <property type="entry name" value="LacI/GalR-like_sensor"/>
</dbReference>
<evidence type="ECO:0000313" key="6">
    <source>
        <dbReference type="Proteomes" id="UP000275256"/>
    </source>
</evidence>
<dbReference type="RefSeq" id="WP_121900407.1">
    <property type="nucleotide sequence ID" value="NZ_REFW01000001.1"/>
</dbReference>
<comment type="caution">
    <text evidence="5">The sequence shown here is derived from an EMBL/GenBank/DDBJ whole genome shotgun (WGS) entry which is preliminary data.</text>
</comment>
<dbReference type="PROSITE" id="PS50932">
    <property type="entry name" value="HTH_LACI_2"/>
    <property type="match status" value="1"/>
</dbReference>
<name>A0A3M0GL38_9ACTN</name>
<proteinExistence type="predicted"/>
<dbReference type="Gene3D" id="1.10.260.40">
    <property type="entry name" value="lambda repressor-like DNA-binding domains"/>
    <property type="match status" value="1"/>
</dbReference>
<feature type="domain" description="HTH lacI-type" evidence="4">
    <location>
        <begin position="13"/>
        <end position="67"/>
    </location>
</feature>
<dbReference type="InterPro" id="IPR000843">
    <property type="entry name" value="HTH_LacI"/>
</dbReference>
<dbReference type="GO" id="GO:0003700">
    <property type="term" value="F:DNA-binding transcription factor activity"/>
    <property type="evidence" value="ECO:0007669"/>
    <property type="project" value="TreeGrafter"/>
</dbReference>
<dbReference type="SUPFAM" id="SSF47413">
    <property type="entry name" value="lambda repressor-like DNA-binding domains"/>
    <property type="match status" value="1"/>
</dbReference>
<accession>A0A3M0GL38</accession>
<reference evidence="5 6" key="1">
    <citation type="submission" date="2018-10" db="EMBL/GenBank/DDBJ databases">
        <title>Tessaracoccus antarcticuss sp. nov., isolated from sediment.</title>
        <authorList>
            <person name="Zhou L.Y."/>
            <person name="Du Z.J."/>
        </authorList>
    </citation>
    <scope>NUCLEOTIDE SEQUENCE [LARGE SCALE GENOMIC DNA]</scope>
    <source>
        <strain evidence="5 6">JDX10</strain>
    </source>
</reference>
<dbReference type="SMART" id="SM00354">
    <property type="entry name" value="HTH_LACI"/>
    <property type="match status" value="1"/>
</dbReference>
<evidence type="ECO:0000256" key="1">
    <source>
        <dbReference type="ARBA" id="ARBA00023015"/>
    </source>
</evidence>
<dbReference type="Proteomes" id="UP000275256">
    <property type="component" value="Unassembled WGS sequence"/>
</dbReference>
<evidence type="ECO:0000313" key="5">
    <source>
        <dbReference type="EMBL" id="RMB61859.1"/>
    </source>
</evidence>
<sequence length="335" mass="35790">MTTTSTTTTNERPSLADVAKLAGVSSQTVSRVVRGADVVAKDTRERVLAIVAELGYQPNLAARSLSQRRTGVVHVVNATPLFHGHARTFLEVVGALGELDLHTSMSVLPFGEDLTLNRLIPMGVDGVVILGGHSRSSQWAEVAETRVPVVFVGQRVGLPPTVSSVGVDQAHGALLATRHLIEQGRTKLMHICGPRDWLDAEERRNGFVEACDEAGIAFEKISSPTWDAQSAYDATSSLPPGIDGVFASNDHLALGLLRRLHENGVTVPEDISVIGFDDADGSDCFWPPLSTVRQPFRAVGHAAVAQLTRLMDGGSPEHSLIQPELIVRGSSKGHT</sequence>
<evidence type="ECO:0000256" key="2">
    <source>
        <dbReference type="ARBA" id="ARBA00023125"/>
    </source>
</evidence>
<dbReference type="InterPro" id="IPR010982">
    <property type="entry name" value="Lambda_DNA-bd_dom_sf"/>
</dbReference>
<dbReference type="Gene3D" id="3.40.50.2300">
    <property type="match status" value="2"/>
</dbReference>
<dbReference type="PROSITE" id="PS00356">
    <property type="entry name" value="HTH_LACI_1"/>
    <property type="match status" value="1"/>
</dbReference>
<dbReference type="SUPFAM" id="SSF53822">
    <property type="entry name" value="Periplasmic binding protein-like I"/>
    <property type="match status" value="1"/>
</dbReference>
<dbReference type="OrthoDB" id="9785139at2"/>
<dbReference type="EMBL" id="REFW01000001">
    <property type="protein sequence ID" value="RMB61859.1"/>
    <property type="molecule type" value="Genomic_DNA"/>
</dbReference>
<keyword evidence="3" id="KW-0804">Transcription</keyword>
<evidence type="ECO:0000259" key="4">
    <source>
        <dbReference type="PROSITE" id="PS50932"/>
    </source>
</evidence>
<dbReference type="PANTHER" id="PTHR30146:SF109">
    <property type="entry name" value="HTH-TYPE TRANSCRIPTIONAL REGULATOR GALS"/>
    <property type="match status" value="1"/>
</dbReference>
<dbReference type="CDD" id="cd01392">
    <property type="entry name" value="HTH_LacI"/>
    <property type="match status" value="1"/>
</dbReference>
<keyword evidence="1" id="KW-0805">Transcription regulation</keyword>
<keyword evidence="2" id="KW-0238">DNA-binding</keyword>
<dbReference type="AlphaFoldDB" id="A0A3M0GL38"/>
<organism evidence="5 6">
    <name type="scientific">Tessaracoccus antarcticus</name>
    <dbReference type="NCBI Taxonomy" id="2479848"/>
    <lineage>
        <taxon>Bacteria</taxon>
        <taxon>Bacillati</taxon>
        <taxon>Actinomycetota</taxon>
        <taxon>Actinomycetes</taxon>
        <taxon>Propionibacteriales</taxon>
        <taxon>Propionibacteriaceae</taxon>
        <taxon>Tessaracoccus</taxon>
    </lineage>
</organism>
<gene>
    <name evidence="5" type="ORF">EAX62_04440</name>
</gene>
<dbReference type="Pfam" id="PF00356">
    <property type="entry name" value="LacI"/>
    <property type="match status" value="1"/>
</dbReference>
<dbReference type="PANTHER" id="PTHR30146">
    <property type="entry name" value="LACI-RELATED TRANSCRIPTIONAL REPRESSOR"/>
    <property type="match status" value="1"/>
</dbReference>
<dbReference type="InterPro" id="IPR028082">
    <property type="entry name" value="Peripla_BP_I"/>
</dbReference>
<keyword evidence="6" id="KW-1185">Reference proteome</keyword>